<evidence type="ECO:0000256" key="3">
    <source>
        <dbReference type="ARBA" id="ARBA00022692"/>
    </source>
</evidence>
<comment type="subcellular location">
    <subcellularLocation>
        <location evidence="1">Cell membrane</location>
        <topology evidence="1">Multi-pass membrane protein</topology>
    </subcellularLocation>
</comment>
<evidence type="ECO:0000313" key="9">
    <source>
        <dbReference type="EMBL" id="MCA9308587.1"/>
    </source>
</evidence>
<evidence type="ECO:0000256" key="2">
    <source>
        <dbReference type="ARBA" id="ARBA00022475"/>
    </source>
</evidence>
<feature type="compositionally biased region" description="Low complexity" evidence="6">
    <location>
        <begin position="1"/>
        <end position="11"/>
    </location>
</feature>
<sequence>MEQTMQTQEQQSGAQMSSDPVATANTPNTVADTPSSTSLSMPVDLTKVQYASFGSRFLALLIDAVVLGIVGFVVLVLVKLVVTNEFFVNLLSQLIQLVLGLGYTMYFLPRTGATLGKRAMHIMVVDAKTGEYIDLVGVFLREIVGRIVSSLPLALGYLWPLWDAKHQTFHDKIAGTIVIKSPSTNN</sequence>
<dbReference type="GO" id="GO:0005886">
    <property type="term" value="C:plasma membrane"/>
    <property type="evidence" value="ECO:0007669"/>
    <property type="project" value="UniProtKB-SubCell"/>
</dbReference>
<dbReference type="AlphaFoldDB" id="A0A955EC55"/>
<reference evidence="9" key="1">
    <citation type="submission" date="2020-04" db="EMBL/GenBank/DDBJ databases">
        <authorList>
            <person name="Zhang T."/>
        </authorList>
    </citation>
    <scope>NUCLEOTIDE SEQUENCE</scope>
    <source>
        <strain evidence="9">HKST-UBA79</strain>
    </source>
</reference>
<gene>
    <name evidence="9" type="ORF">KC980_03670</name>
</gene>
<dbReference type="InterPro" id="IPR010432">
    <property type="entry name" value="RDD"/>
</dbReference>
<keyword evidence="3 7" id="KW-0812">Transmembrane</keyword>
<evidence type="ECO:0000256" key="6">
    <source>
        <dbReference type="SAM" id="MobiDB-lite"/>
    </source>
</evidence>
<feature type="transmembrane region" description="Helical" evidence="7">
    <location>
        <begin position="90"/>
        <end position="108"/>
    </location>
</feature>
<feature type="domain" description="RDD" evidence="8">
    <location>
        <begin position="50"/>
        <end position="175"/>
    </location>
</feature>
<keyword evidence="4 7" id="KW-1133">Transmembrane helix</keyword>
<keyword evidence="2" id="KW-1003">Cell membrane</keyword>
<dbReference type="PANTHER" id="PTHR36115">
    <property type="entry name" value="PROLINE-RICH ANTIGEN HOMOLOG-RELATED"/>
    <property type="match status" value="1"/>
</dbReference>
<keyword evidence="5 7" id="KW-0472">Membrane</keyword>
<reference evidence="9" key="2">
    <citation type="journal article" date="2021" name="Microbiome">
        <title>Successional dynamics and alternative stable states in a saline activated sludge microbial community over 9 years.</title>
        <authorList>
            <person name="Wang Y."/>
            <person name="Ye J."/>
            <person name="Ju F."/>
            <person name="Liu L."/>
            <person name="Boyd J.A."/>
            <person name="Deng Y."/>
            <person name="Parks D.H."/>
            <person name="Jiang X."/>
            <person name="Yin X."/>
            <person name="Woodcroft B.J."/>
            <person name="Tyson G.W."/>
            <person name="Hugenholtz P."/>
            <person name="Polz M.F."/>
            <person name="Zhang T."/>
        </authorList>
    </citation>
    <scope>NUCLEOTIDE SEQUENCE</scope>
    <source>
        <strain evidence="9">HKST-UBA79</strain>
    </source>
</reference>
<accession>A0A955EC55</accession>
<comment type="caution">
    <text evidence="9">The sequence shown here is derived from an EMBL/GenBank/DDBJ whole genome shotgun (WGS) entry which is preliminary data.</text>
</comment>
<dbReference type="EMBL" id="JAGQNX010000114">
    <property type="protein sequence ID" value="MCA9308587.1"/>
    <property type="molecule type" value="Genomic_DNA"/>
</dbReference>
<dbReference type="PANTHER" id="PTHR36115:SF4">
    <property type="entry name" value="MEMBRANE PROTEIN"/>
    <property type="match status" value="1"/>
</dbReference>
<organism evidence="9 10">
    <name type="scientific">candidate division WWE3 bacterium</name>
    <dbReference type="NCBI Taxonomy" id="2053526"/>
    <lineage>
        <taxon>Bacteria</taxon>
        <taxon>Katanobacteria</taxon>
    </lineage>
</organism>
<dbReference type="Proteomes" id="UP000740557">
    <property type="component" value="Unassembled WGS sequence"/>
</dbReference>
<protein>
    <submittedName>
        <fullName evidence="9">RDD family protein</fullName>
    </submittedName>
</protein>
<evidence type="ECO:0000259" key="8">
    <source>
        <dbReference type="Pfam" id="PF06271"/>
    </source>
</evidence>
<evidence type="ECO:0000313" key="10">
    <source>
        <dbReference type="Proteomes" id="UP000740557"/>
    </source>
</evidence>
<dbReference type="InterPro" id="IPR051791">
    <property type="entry name" value="Pra-immunoreactive"/>
</dbReference>
<evidence type="ECO:0000256" key="1">
    <source>
        <dbReference type="ARBA" id="ARBA00004651"/>
    </source>
</evidence>
<evidence type="ECO:0000256" key="5">
    <source>
        <dbReference type="ARBA" id="ARBA00023136"/>
    </source>
</evidence>
<evidence type="ECO:0000256" key="4">
    <source>
        <dbReference type="ARBA" id="ARBA00022989"/>
    </source>
</evidence>
<proteinExistence type="predicted"/>
<dbReference type="Pfam" id="PF06271">
    <property type="entry name" value="RDD"/>
    <property type="match status" value="1"/>
</dbReference>
<feature type="region of interest" description="Disordered" evidence="6">
    <location>
        <begin position="1"/>
        <end position="37"/>
    </location>
</feature>
<feature type="transmembrane region" description="Helical" evidence="7">
    <location>
        <begin position="57"/>
        <end position="78"/>
    </location>
</feature>
<feature type="compositionally biased region" description="Polar residues" evidence="6">
    <location>
        <begin position="12"/>
        <end position="37"/>
    </location>
</feature>
<evidence type="ECO:0000256" key="7">
    <source>
        <dbReference type="SAM" id="Phobius"/>
    </source>
</evidence>
<name>A0A955EC55_UNCKA</name>